<proteinExistence type="predicted"/>
<dbReference type="STRING" id="997884.HMPREF1068_02585"/>
<gene>
    <name evidence="1" type="ORF">HMPREF1068_02585</name>
</gene>
<sequence length="43" mass="5113">MWELNSLFGLYLYTGGYKNDFYVSLRQSSVYLMRRGLTQIKSL</sequence>
<dbReference type="AlphaFoldDB" id="I9S354"/>
<organism evidence="1 2">
    <name type="scientific">Bacteroides nordii CL02T12C05</name>
    <dbReference type="NCBI Taxonomy" id="997884"/>
    <lineage>
        <taxon>Bacteria</taxon>
        <taxon>Pseudomonadati</taxon>
        <taxon>Bacteroidota</taxon>
        <taxon>Bacteroidia</taxon>
        <taxon>Bacteroidales</taxon>
        <taxon>Bacteroidaceae</taxon>
        <taxon>Bacteroides</taxon>
    </lineage>
</organism>
<dbReference type="HOGENOM" id="CLU_3229742_0_0_10"/>
<name>I9S354_9BACE</name>
<evidence type="ECO:0000313" key="2">
    <source>
        <dbReference type="Proteomes" id="UP000003089"/>
    </source>
</evidence>
<dbReference type="EMBL" id="AGXS01000016">
    <property type="protein sequence ID" value="EIY50026.1"/>
    <property type="molecule type" value="Genomic_DNA"/>
</dbReference>
<protein>
    <submittedName>
        <fullName evidence="1">Uncharacterized protein</fullName>
    </submittedName>
</protein>
<reference evidence="1 2" key="1">
    <citation type="submission" date="2012-02" db="EMBL/GenBank/DDBJ databases">
        <title>The Genome Sequence of Bacteroides nordii CL02T12C05.</title>
        <authorList>
            <consortium name="The Broad Institute Genome Sequencing Platform"/>
            <person name="Earl A."/>
            <person name="Ward D."/>
            <person name="Feldgarden M."/>
            <person name="Gevers D."/>
            <person name="Zitomersky N.L."/>
            <person name="Coyne M.J."/>
            <person name="Comstock L.E."/>
            <person name="Young S.K."/>
            <person name="Zeng Q."/>
            <person name="Gargeya S."/>
            <person name="Fitzgerald M."/>
            <person name="Haas B."/>
            <person name="Abouelleil A."/>
            <person name="Alvarado L."/>
            <person name="Arachchi H.M."/>
            <person name="Berlin A."/>
            <person name="Chapman S.B."/>
            <person name="Gearin G."/>
            <person name="Goldberg J."/>
            <person name="Griggs A."/>
            <person name="Gujja S."/>
            <person name="Hansen M."/>
            <person name="Heiman D."/>
            <person name="Howarth C."/>
            <person name="Larimer J."/>
            <person name="Lui A."/>
            <person name="MacDonald P.J.P."/>
            <person name="McCowen C."/>
            <person name="Montmayeur A."/>
            <person name="Murphy C."/>
            <person name="Neiman D."/>
            <person name="Pearson M."/>
            <person name="Priest M."/>
            <person name="Roberts A."/>
            <person name="Saif S."/>
            <person name="Shea T."/>
            <person name="Sisk P."/>
            <person name="Stolte C."/>
            <person name="Sykes S."/>
            <person name="Wortman J."/>
            <person name="Nusbaum C."/>
            <person name="Birren B."/>
        </authorList>
    </citation>
    <scope>NUCLEOTIDE SEQUENCE [LARGE SCALE GENOMIC DNA]</scope>
    <source>
        <strain evidence="1 2">CL02T12C05</strain>
    </source>
</reference>
<accession>I9S354</accession>
<evidence type="ECO:0000313" key="1">
    <source>
        <dbReference type="EMBL" id="EIY50026.1"/>
    </source>
</evidence>
<keyword evidence="2" id="KW-1185">Reference proteome</keyword>
<dbReference type="Proteomes" id="UP000003089">
    <property type="component" value="Unassembled WGS sequence"/>
</dbReference>
<comment type="caution">
    <text evidence="1">The sequence shown here is derived from an EMBL/GenBank/DDBJ whole genome shotgun (WGS) entry which is preliminary data.</text>
</comment>